<dbReference type="PANTHER" id="PTHR21514:SF0">
    <property type="entry name" value="AP-4 COMPLEX ACCESSORY SUBUNIT TEPSIN"/>
    <property type="match status" value="1"/>
</dbReference>
<gene>
    <name evidence="2" type="ORF">P7K49_012066</name>
</gene>
<accession>A0ABQ9VSF7</accession>
<keyword evidence="3" id="KW-1185">Reference proteome</keyword>
<sequence length="249" mass="27176">MAASPPLRDRLSFLHRPLPAPSLRGPRASQAGPAEREGDGHRQTLGERTGLGQHSVASDRREGAADLVDVEPLRPRCRRPLPILLKGTSDNDVPCPGYLFEEIASILLRRPCRAAEISHESLGSSQCLLEYLLTRLHSSSGHGKLKVSPWVVKVLRLEEQMSGAGWPVALCPWGAPWWLCAWPCPRYPVSSLPSAADRPIPQVLKILLYLCSHGSSSFLLILKRNSAFIQEAAGTGAVHVLQKSQGRGQ</sequence>
<evidence type="ECO:0000313" key="2">
    <source>
        <dbReference type="EMBL" id="KAK2112319.1"/>
    </source>
</evidence>
<organism evidence="2 3">
    <name type="scientific">Saguinus oedipus</name>
    <name type="common">Cotton-top tamarin</name>
    <name type="synonym">Oedipomidas oedipus</name>
    <dbReference type="NCBI Taxonomy" id="9490"/>
    <lineage>
        <taxon>Eukaryota</taxon>
        <taxon>Metazoa</taxon>
        <taxon>Chordata</taxon>
        <taxon>Craniata</taxon>
        <taxon>Vertebrata</taxon>
        <taxon>Euteleostomi</taxon>
        <taxon>Mammalia</taxon>
        <taxon>Eutheria</taxon>
        <taxon>Euarchontoglires</taxon>
        <taxon>Primates</taxon>
        <taxon>Haplorrhini</taxon>
        <taxon>Platyrrhini</taxon>
        <taxon>Cebidae</taxon>
        <taxon>Callitrichinae</taxon>
        <taxon>Saguinus</taxon>
    </lineage>
</organism>
<feature type="compositionally biased region" description="Basic and acidic residues" evidence="1">
    <location>
        <begin position="34"/>
        <end position="45"/>
    </location>
</feature>
<dbReference type="PANTHER" id="PTHR21514">
    <property type="entry name" value="AP-4 COMPLEX ACCESSORY SUBUNIT TEPSIN"/>
    <property type="match status" value="1"/>
</dbReference>
<evidence type="ECO:0000313" key="3">
    <source>
        <dbReference type="Proteomes" id="UP001266305"/>
    </source>
</evidence>
<evidence type="ECO:0000256" key="1">
    <source>
        <dbReference type="SAM" id="MobiDB-lite"/>
    </source>
</evidence>
<dbReference type="InterPro" id="IPR008942">
    <property type="entry name" value="ENTH_VHS"/>
</dbReference>
<dbReference type="InterPro" id="IPR039273">
    <property type="entry name" value="TEPSIN"/>
</dbReference>
<dbReference type="Gene3D" id="1.25.40.90">
    <property type="match status" value="1"/>
</dbReference>
<feature type="region of interest" description="Disordered" evidence="1">
    <location>
        <begin position="1"/>
        <end position="64"/>
    </location>
</feature>
<dbReference type="EMBL" id="JASSZA010000005">
    <property type="protein sequence ID" value="KAK2112319.1"/>
    <property type="molecule type" value="Genomic_DNA"/>
</dbReference>
<proteinExistence type="predicted"/>
<comment type="caution">
    <text evidence="2">The sequence shown here is derived from an EMBL/GenBank/DDBJ whole genome shotgun (WGS) entry which is preliminary data.</text>
</comment>
<protein>
    <submittedName>
        <fullName evidence="2">Uncharacterized protein</fullName>
    </submittedName>
</protein>
<name>A0ABQ9VSF7_SAGOE</name>
<dbReference type="Proteomes" id="UP001266305">
    <property type="component" value="Unassembled WGS sequence"/>
</dbReference>
<reference evidence="2 3" key="1">
    <citation type="submission" date="2023-05" db="EMBL/GenBank/DDBJ databases">
        <title>B98-5 Cell Line De Novo Hybrid Assembly: An Optical Mapping Approach.</title>
        <authorList>
            <person name="Kananen K."/>
            <person name="Auerbach J.A."/>
            <person name="Kautto E."/>
            <person name="Blachly J.S."/>
        </authorList>
    </citation>
    <scope>NUCLEOTIDE SEQUENCE [LARGE SCALE GENOMIC DNA]</scope>
    <source>
        <strain evidence="2">B95-8</strain>
        <tissue evidence="2">Cell line</tissue>
    </source>
</reference>